<reference evidence="3 4" key="1">
    <citation type="submission" date="2014-11" db="EMBL/GenBank/DDBJ databases">
        <authorList>
            <person name="Zhu J."/>
            <person name="Qi W."/>
            <person name="Song R."/>
        </authorList>
    </citation>
    <scope>NUCLEOTIDE SEQUENCE [LARGE SCALE GENOMIC DNA]</scope>
</reference>
<protein>
    <recommendedName>
        <fullName evidence="5">NUDE domain-containing protein</fullName>
    </recommendedName>
</protein>
<dbReference type="PhylomeDB" id="A0A0G4EV12"/>
<sequence length="325" mass="36157">MGEFMYLDTSARLNAYESQLSEYSRRSQTAKADSAAYERRTASKVASLEETTTSLKREIKSKQTDYQCLLQKYEHASNELQESLTKCRDYERQVRELQATQDRSRGESESLTHRTAELLGMKAALEFQVREMRAEMEDLADKLDKKTHDYDALLQRYEEQGDELHTTALQVKKLEDQLAEFLAPTIVSLPRRASLDGATTAGTTPPLTPVSMTSFHKTSQHRFDALPAEPHAHTHGYFTTKGITTTTTTASTTGQSVHEYAEDKIGECMQGLVGVLKGIITVIEGGSCGSKCAARRVREEEGRSEIMHDDDVGVGGADSDGGEDW</sequence>
<evidence type="ECO:0008006" key="5">
    <source>
        <dbReference type="Google" id="ProtNLM"/>
    </source>
</evidence>
<proteinExistence type="predicted"/>
<accession>A0A0G4EV12</accession>
<evidence type="ECO:0000256" key="1">
    <source>
        <dbReference type="SAM" id="Coils"/>
    </source>
</evidence>
<organism evidence="3 4">
    <name type="scientific">Vitrella brassicaformis (strain CCMP3155)</name>
    <dbReference type="NCBI Taxonomy" id="1169540"/>
    <lineage>
        <taxon>Eukaryota</taxon>
        <taxon>Sar</taxon>
        <taxon>Alveolata</taxon>
        <taxon>Colpodellida</taxon>
        <taxon>Vitrellaceae</taxon>
        <taxon>Vitrella</taxon>
    </lineage>
</organism>
<evidence type="ECO:0000256" key="2">
    <source>
        <dbReference type="SAM" id="MobiDB-lite"/>
    </source>
</evidence>
<dbReference type="SUPFAM" id="SSF57997">
    <property type="entry name" value="Tropomyosin"/>
    <property type="match status" value="1"/>
</dbReference>
<dbReference type="InParanoid" id="A0A0G4EV12"/>
<feature type="coiled-coil region" evidence="1">
    <location>
        <begin position="13"/>
        <end position="160"/>
    </location>
</feature>
<dbReference type="Proteomes" id="UP000041254">
    <property type="component" value="Unassembled WGS sequence"/>
</dbReference>
<dbReference type="AlphaFoldDB" id="A0A0G4EV12"/>
<keyword evidence="1" id="KW-0175">Coiled coil</keyword>
<feature type="compositionally biased region" description="Basic and acidic residues" evidence="2">
    <location>
        <begin position="299"/>
        <end position="311"/>
    </location>
</feature>
<gene>
    <name evidence="3" type="ORF">Vbra_13481</name>
</gene>
<evidence type="ECO:0000313" key="4">
    <source>
        <dbReference type="Proteomes" id="UP000041254"/>
    </source>
</evidence>
<dbReference type="VEuPathDB" id="CryptoDB:Vbra_13481"/>
<name>A0A0G4EV12_VITBC</name>
<feature type="region of interest" description="Disordered" evidence="2">
    <location>
        <begin position="299"/>
        <end position="325"/>
    </location>
</feature>
<evidence type="ECO:0000313" key="3">
    <source>
        <dbReference type="EMBL" id="CEM02172.1"/>
    </source>
</evidence>
<dbReference type="EMBL" id="CDMY01000320">
    <property type="protein sequence ID" value="CEM02172.1"/>
    <property type="molecule type" value="Genomic_DNA"/>
</dbReference>
<keyword evidence="4" id="KW-1185">Reference proteome</keyword>